<sequence length="78" mass="8988">DPQEDIYGLSACCRILARHLQPLCHIYPFFLLFYCSFRESQSQVGFGAGGIEYHTKVIGLICSFIVQKICWFLLTYFA</sequence>
<gene>
    <name evidence="2" type="ORF">Ddye_015648</name>
</gene>
<evidence type="ECO:0000256" key="1">
    <source>
        <dbReference type="SAM" id="Phobius"/>
    </source>
</evidence>
<dbReference type="Proteomes" id="UP001280121">
    <property type="component" value="Unassembled WGS sequence"/>
</dbReference>
<feature type="non-terminal residue" evidence="2">
    <location>
        <position position="1"/>
    </location>
</feature>
<proteinExistence type="predicted"/>
<evidence type="ECO:0000313" key="2">
    <source>
        <dbReference type="EMBL" id="KAK2648159.1"/>
    </source>
</evidence>
<feature type="transmembrane region" description="Helical" evidence="1">
    <location>
        <begin position="57"/>
        <end position="77"/>
    </location>
</feature>
<name>A0AAD9U5V0_9ROSI</name>
<dbReference type="EMBL" id="JANJYI010000005">
    <property type="protein sequence ID" value="KAK2648159.1"/>
    <property type="molecule type" value="Genomic_DNA"/>
</dbReference>
<feature type="transmembrane region" description="Helical" evidence="1">
    <location>
        <begin position="20"/>
        <end position="37"/>
    </location>
</feature>
<protein>
    <submittedName>
        <fullName evidence="2">Uncharacterized protein</fullName>
    </submittedName>
</protein>
<evidence type="ECO:0000313" key="3">
    <source>
        <dbReference type="Proteomes" id="UP001280121"/>
    </source>
</evidence>
<organism evidence="2 3">
    <name type="scientific">Dipteronia dyeriana</name>
    <dbReference type="NCBI Taxonomy" id="168575"/>
    <lineage>
        <taxon>Eukaryota</taxon>
        <taxon>Viridiplantae</taxon>
        <taxon>Streptophyta</taxon>
        <taxon>Embryophyta</taxon>
        <taxon>Tracheophyta</taxon>
        <taxon>Spermatophyta</taxon>
        <taxon>Magnoliopsida</taxon>
        <taxon>eudicotyledons</taxon>
        <taxon>Gunneridae</taxon>
        <taxon>Pentapetalae</taxon>
        <taxon>rosids</taxon>
        <taxon>malvids</taxon>
        <taxon>Sapindales</taxon>
        <taxon>Sapindaceae</taxon>
        <taxon>Hippocastanoideae</taxon>
        <taxon>Acereae</taxon>
        <taxon>Dipteronia</taxon>
    </lineage>
</organism>
<keyword evidence="1" id="KW-1133">Transmembrane helix</keyword>
<keyword evidence="1" id="KW-0812">Transmembrane</keyword>
<keyword evidence="1" id="KW-0472">Membrane</keyword>
<accession>A0AAD9U5V0</accession>
<reference evidence="2" key="1">
    <citation type="journal article" date="2023" name="Plant J.">
        <title>Genome sequences and population genomics provide insights into the demographic history, inbreeding, and mutation load of two 'living fossil' tree species of Dipteronia.</title>
        <authorList>
            <person name="Feng Y."/>
            <person name="Comes H.P."/>
            <person name="Chen J."/>
            <person name="Zhu S."/>
            <person name="Lu R."/>
            <person name="Zhang X."/>
            <person name="Li P."/>
            <person name="Qiu J."/>
            <person name="Olsen K.M."/>
            <person name="Qiu Y."/>
        </authorList>
    </citation>
    <scope>NUCLEOTIDE SEQUENCE</scope>
    <source>
        <strain evidence="2">KIB01</strain>
    </source>
</reference>
<keyword evidence="3" id="KW-1185">Reference proteome</keyword>
<comment type="caution">
    <text evidence="2">The sequence shown here is derived from an EMBL/GenBank/DDBJ whole genome shotgun (WGS) entry which is preliminary data.</text>
</comment>
<dbReference type="AlphaFoldDB" id="A0AAD9U5V0"/>